<proteinExistence type="inferred from homology"/>
<sequence>MEKSTCNDGELSEFLGSGIYRFKNSNAVFIDPVRLLNRSHTRFRVSPSAYYSRFFESKSKHTGSQELEVSSDSKKRKRKQKKPHKLNERERVAEQRHQKVKPVLLKAHDALLGATDLLSAMKKLRSSFQSSTTEPGVGQSFVELGRVWQAPMYEITLNYQQSCVIDQCSEQRVLPLFNSLVANETNDDVEAEVLNRKFILPRGGCFYMSELGQIHNLIPAESDCGFNLIVIDPPWENGSAHQKSMYPTLPNRYFLSLPIKQLTHTDGALVALWITNREKLHNFVEKELFPIWGVKYVATFYWLKVKADGSLISALDLFHHRPYECLLLGYCSREVSNLENQSAPRPVKDNQIVISIPGDYSRKPPVGGILSVTISTSNQKFLFLFFFSTFFIILYYILTHANIPKHFRLIIYNSLSETCHSWLVFMVWYFFSHLNLISFK</sequence>
<reference evidence="4" key="1">
    <citation type="journal article" date="2023" name="Plant J.">
        <title>Genome sequences and population genomics provide insights into the demographic history, inbreeding, and mutation load of two 'living fossil' tree species of Dipteronia.</title>
        <authorList>
            <person name="Feng Y."/>
            <person name="Comes H.P."/>
            <person name="Chen J."/>
            <person name="Zhu S."/>
            <person name="Lu R."/>
            <person name="Zhang X."/>
            <person name="Li P."/>
            <person name="Qiu J."/>
            <person name="Olsen K.M."/>
            <person name="Qiu Y."/>
        </authorList>
    </citation>
    <scope>NUCLEOTIDE SEQUENCE</scope>
    <source>
        <strain evidence="4">NBL</strain>
    </source>
</reference>
<feature type="transmembrane region" description="Helical" evidence="3">
    <location>
        <begin position="410"/>
        <end position="431"/>
    </location>
</feature>
<dbReference type="Pfam" id="PF05063">
    <property type="entry name" value="MT-A70"/>
    <property type="match status" value="1"/>
</dbReference>
<comment type="similarity">
    <text evidence="1">Belongs to the MT-A70-like family.</text>
</comment>
<name>A0AAE0B954_9ROSI</name>
<feature type="region of interest" description="Disordered" evidence="2">
    <location>
        <begin position="65"/>
        <end position="97"/>
    </location>
</feature>
<keyword evidence="3" id="KW-0812">Transmembrane</keyword>
<dbReference type="EMBL" id="JANJYJ010000001">
    <property type="protein sequence ID" value="KAK3231560.1"/>
    <property type="molecule type" value="Genomic_DNA"/>
</dbReference>
<protein>
    <recommendedName>
        <fullName evidence="6">Methyltransferase-like protein 2</fullName>
    </recommendedName>
</protein>
<dbReference type="InterPro" id="IPR007757">
    <property type="entry name" value="MT-A70-like"/>
</dbReference>
<evidence type="ECO:0000313" key="4">
    <source>
        <dbReference type="EMBL" id="KAK3231560.1"/>
    </source>
</evidence>
<feature type="transmembrane region" description="Helical" evidence="3">
    <location>
        <begin position="381"/>
        <end position="398"/>
    </location>
</feature>
<dbReference type="PANTHER" id="PTHR12829:SF4">
    <property type="entry name" value="N(6)-ADENINE-SPECIFIC METHYLTRANSFERASE METTL4"/>
    <property type="match status" value="1"/>
</dbReference>
<dbReference type="PANTHER" id="PTHR12829">
    <property type="entry name" value="N6-ADENOSINE-METHYLTRANSFERASE"/>
    <property type="match status" value="1"/>
</dbReference>
<keyword evidence="3" id="KW-1133">Transmembrane helix</keyword>
<feature type="compositionally biased region" description="Basic residues" evidence="2">
    <location>
        <begin position="74"/>
        <end position="84"/>
    </location>
</feature>
<dbReference type="Proteomes" id="UP001281410">
    <property type="component" value="Unassembled WGS sequence"/>
</dbReference>
<dbReference type="GO" id="GO:0008168">
    <property type="term" value="F:methyltransferase activity"/>
    <property type="evidence" value="ECO:0007669"/>
    <property type="project" value="TreeGrafter"/>
</dbReference>
<evidence type="ECO:0000313" key="5">
    <source>
        <dbReference type="Proteomes" id="UP001281410"/>
    </source>
</evidence>
<keyword evidence="3" id="KW-0472">Membrane</keyword>
<dbReference type="GO" id="GO:0005634">
    <property type="term" value="C:nucleus"/>
    <property type="evidence" value="ECO:0007669"/>
    <property type="project" value="TreeGrafter"/>
</dbReference>
<feature type="compositionally biased region" description="Basic and acidic residues" evidence="2">
    <location>
        <begin position="85"/>
        <end position="97"/>
    </location>
</feature>
<evidence type="ECO:0000256" key="2">
    <source>
        <dbReference type="SAM" id="MobiDB-lite"/>
    </source>
</evidence>
<evidence type="ECO:0000256" key="3">
    <source>
        <dbReference type="SAM" id="Phobius"/>
    </source>
</evidence>
<gene>
    <name evidence="4" type="ORF">Dsin_003441</name>
</gene>
<evidence type="ECO:0008006" key="6">
    <source>
        <dbReference type="Google" id="ProtNLM"/>
    </source>
</evidence>
<organism evidence="4 5">
    <name type="scientific">Dipteronia sinensis</name>
    <dbReference type="NCBI Taxonomy" id="43782"/>
    <lineage>
        <taxon>Eukaryota</taxon>
        <taxon>Viridiplantae</taxon>
        <taxon>Streptophyta</taxon>
        <taxon>Embryophyta</taxon>
        <taxon>Tracheophyta</taxon>
        <taxon>Spermatophyta</taxon>
        <taxon>Magnoliopsida</taxon>
        <taxon>eudicotyledons</taxon>
        <taxon>Gunneridae</taxon>
        <taxon>Pentapetalae</taxon>
        <taxon>rosids</taxon>
        <taxon>malvids</taxon>
        <taxon>Sapindales</taxon>
        <taxon>Sapindaceae</taxon>
        <taxon>Hippocastanoideae</taxon>
        <taxon>Acereae</taxon>
        <taxon>Dipteronia</taxon>
    </lineage>
</organism>
<dbReference type="AlphaFoldDB" id="A0AAE0B954"/>
<accession>A0AAE0B954</accession>
<keyword evidence="5" id="KW-1185">Reference proteome</keyword>
<evidence type="ECO:0000256" key="1">
    <source>
        <dbReference type="PROSITE-ProRule" id="PRU00489"/>
    </source>
</evidence>
<dbReference type="PROSITE" id="PS51143">
    <property type="entry name" value="MT_A70"/>
    <property type="match status" value="1"/>
</dbReference>
<comment type="caution">
    <text evidence="4">The sequence shown here is derived from an EMBL/GenBank/DDBJ whole genome shotgun (WGS) entry which is preliminary data.</text>
</comment>